<feature type="transmembrane region" description="Helical" evidence="1">
    <location>
        <begin position="16"/>
        <end position="36"/>
    </location>
</feature>
<dbReference type="eggNOG" id="ENOG5032HVZ">
    <property type="taxonomic scope" value="Bacteria"/>
</dbReference>
<feature type="transmembrane region" description="Helical" evidence="1">
    <location>
        <begin position="42"/>
        <end position="61"/>
    </location>
</feature>
<evidence type="ECO:0000313" key="3">
    <source>
        <dbReference type="Proteomes" id="UP000182584"/>
    </source>
</evidence>
<evidence type="ECO:0000256" key="1">
    <source>
        <dbReference type="SAM" id="Phobius"/>
    </source>
</evidence>
<feature type="transmembrane region" description="Helical" evidence="1">
    <location>
        <begin position="110"/>
        <end position="133"/>
    </location>
</feature>
<proteinExistence type="predicted"/>
<keyword evidence="1" id="KW-1133">Transmembrane helix</keyword>
<feature type="transmembrane region" description="Helical" evidence="1">
    <location>
        <begin position="175"/>
        <end position="195"/>
    </location>
</feature>
<dbReference type="RefSeq" id="WP_074757281.1">
    <property type="nucleotide sequence ID" value="NZ_FOGJ01000020.1"/>
</dbReference>
<dbReference type="OrthoDB" id="2002032at2"/>
<feature type="transmembrane region" description="Helical" evidence="1">
    <location>
        <begin position="145"/>
        <end position="163"/>
    </location>
</feature>
<keyword evidence="1" id="KW-0472">Membrane</keyword>
<sequence>MTKGSNKESIFLNEHLMAVVCVSSVITGAASLFLLSLQENNYLAIFGLVIKLITTVAMFFAFRHYNWDVTKGLMGGVFFSLMYEEAYLVLGKLWSEQDFDVYLVVGVQGSLYLAAAGMSFLMTIVITINHFIINYAIHGNPENVIFNRMAIIFKFIVYIILIVTNSMLGLSASGMWANALMYLTDMAILIMLICIESQFDSFKLLRHELLNEKRERKNNK</sequence>
<reference evidence="2 3" key="1">
    <citation type="submission" date="2016-10" db="EMBL/GenBank/DDBJ databases">
        <authorList>
            <person name="de Groot N.N."/>
        </authorList>
    </citation>
    <scope>NUCLEOTIDE SEQUENCE [LARGE SCALE GENOMIC DNA]</scope>
    <source>
        <strain evidence="2 3">AR40</strain>
    </source>
</reference>
<accession>A0A1H9UWP2</accession>
<keyword evidence="1" id="KW-0812">Transmembrane</keyword>
<protein>
    <submittedName>
        <fullName evidence="2">Uncharacterized protein</fullName>
    </submittedName>
</protein>
<name>A0A1H9UWP2_BUTFI</name>
<organism evidence="2 3">
    <name type="scientific">Butyrivibrio fibrisolvens</name>
    <dbReference type="NCBI Taxonomy" id="831"/>
    <lineage>
        <taxon>Bacteria</taxon>
        <taxon>Bacillati</taxon>
        <taxon>Bacillota</taxon>
        <taxon>Clostridia</taxon>
        <taxon>Lachnospirales</taxon>
        <taxon>Lachnospiraceae</taxon>
        <taxon>Butyrivibrio</taxon>
    </lineage>
</organism>
<dbReference type="AlphaFoldDB" id="A0A1H9UWP2"/>
<dbReference type="Proteomes" id="UP000182584">
    <property type="component" value="Unassembled WGS sequence"/>
</dbReference>
<evidence type="ECO:0000313" key="2">
    <source>
        <dbReference type="EMBL" id="SES13970.1"/>
    </source>
</evidence>
<dbReference type="EMBL" id="FOGJ01000020">
    <property type="protein sequence ID" value="SES13970.1"/>
    <property type="molecule type" value="Genomic_DNA"/>
</dbReference>
<gene>
    <name evidence="2" type="ORF">SAMN04487884_12019</name>
</gene>